<dbReference type="Pfam" id="PF17196">
    <property type="entry name" value="DUF5133"/>
    <property type="match status" value="1"/>
</dbReference>
<name>A0ABN0ZMU5_9ACTN</name>
<dbReference type="EMBL" id="BAAAHB010000010">
    <property type="protein sequence ID" value="GAA0453176.1"/>
    <property type="molecule type" value="Genomic_DNA"/>
</dbReference>
<evidence type="ECO:0000313" key="2">
    <source>
        <dbReference type="Proteomes" id="UP001499895"/>
    </source>
</evidence>
<accession>A0ABN0ZMU5</accession>
<reference evidence="1 2" key="1">
    <citation type="journal article" date="2019" name="Int. J. Syst. Evol. Microbiol.">
        <title>The Global Catalogue of Microorganisms (GCM) 10K type strain sequencing project: providing services to taxonomists for standard genome sequencing and annotation.</title>
        <authorList>
            <consortium name="The Broad Institute Genomics Platform"/>
            <consortium name="The Broad Institute Genome Sequencing Center for Infectious Disease"/>
            <person name="Wu L."/>
            <person name="Ma J."/>
        </authorList>
    </citation>
    <scope>NUCLEOTIDE SEQUENCE [LARGE SCALE GENOMIC DNA]</scope>
    <source>
        <strain evidence="1 2">JCM 10649</strain>
    </source>
</reference>
<keyword evidence="2" id="KW-1185">Reference proteome</keyword>
<comment type="caution">
    <text evidence="1">The sequence shown here is derived from an EMBL/GenBank/DDBJ whole genome shotgun (WGS) entry which is preliminary data.</text>
</comment>
<protein>
    <recommendedName>
        <fullName evidence="3">DUF5133 domain-containing protein</fullName>
    </recommendedName>
</protein>
<proteinExistence type="predicted"/>
<organism evidence="1 2">
    <name type="scientific">Streptomyces stramineus</name>
    <dbReference type="NCBI Taxonomy" id="173861"/>
    <lineage>
        <taxon>Bacteria</taxon>
        <taxon>Bacillati</taxon>
        <taxon>Actinomycetota</taxon>
        <taxon>Actinomycetes</taxon>
        <taxon>Kitasatosporales</taxon>
        <taxon>Streptomycetaceae</taxon>
        <taxon>Streptomyces</taxon>
    </lineage>
</organism>
<evidence type="ECO:0000313" key="1">
    <source>
        <dbReference type="EMBL" id="GAA0453176.1"/>
    </source>
</evidence>
<dbReference type="Proteomes" id="UP001499895">
    <property type="component" value="Unassembled WGS sequence"/>
</dbReference>
<sequence>MGRERRGKWGADPASFTAPEEQIMLLAHPAVLDDLVQRYTELERALISGTGEPTTRQKLADVAYTLCVSTGTRDIDAALIAARHRLPGARPADDSVLSATG</sequence>
<evidence type="ECO:0008006" key="3">
    <source>
        <dbReference type="Google" id="ProtNLM"/>
    </source>
</evidence>
<dbReference type="InterPro" id="IPR033457">
    <property type="entry name" value="DUF5133"/>
</dbReference>
<gene>
    <name evidence="1" type="ORF">GCM10009544_14970</name>
</gene>